<evidence type="ECO:0000256" key="7">
    <source>
        <dbReference type="ARBA" id="ARBA00023180"/>
    </source>
</evidence>
<evidence type="ECO:0000256" key="4">
    <source>
        <dbReference type="ARBA" id="ARBA00022729"/>
    </source>
</evidence>
<feature type="chain" id="PRO_5047432844" description="Placenta-expressed transcript 1 protein" evidence="9">
    <location>
        <begin position="23"/>
        <end position="215"/>
    </location>
</feature>
<comment type="function">
    <text evidence="8">Modulates leading keratinocyte migration and cellular adhesion to matrix proteins during a wound-healing response and promotes wound repair. May play a role during trichilemmal differentiation of the hair follicle.</text>
</comment>
<keyword evidence="11" id="KW-1185">Reference proteome</keyword>
<proteinExistence type="predicted"/>
<dbReference type="PANTHER" id="PTHR22527:SF2">
    <property type="entry name" value="PLACENTA-EXPRESSED TRANSCRIPT 1 PROTEIN"/>
    <property type="match status" value="1"/>
</dbReference>
<gene>
    <name evidence="12" type="primary">LOC107116148</name>
</gene>
<organism evidence="11 12">
    <name type="scientific">Gekko japonicus</name>
    <name type="common">Schlegel's Japanese gecko</name>
    <dbReference type="NCBI Taxonomy" id="146911"/>
    <lineage>
        <taxon>Eukaryota</taxon>
        <taxon>Metazoa</taxon>
        <taxon>Chordata</taxon>
        <taxon>Craniata</taxon>
        <taxon>Vertebrata</taxon>
        <taxon>Euteleostomi</taxon>
        <taxon>Lepidosauria</taxon>
        <taxon>Squamata</taxon>
        <taxon>Bifurcata</taxon>
        <taxon>Gekkota</taxon>
        <taxon>Gekkonidae</taxon>
        <taxon>Gekkoninae</taxon>
        <taxon>Gekko</taxon>
    </lineage>
</organism>
<sequence>MANPRCTLQLLFLGLLVSPAFLLEHPCEVVKNTIPRGSFRLDVSPQTFRPQEIYTVTISGIDNGTSVILQALADGRSGGLWEAETEAVSCSGTEYLVKKNVSGNGTRTRWTSPSNANETAVNIRAFVTFANGTTLMQAHTLTRALTTGVMTPMPSRATHTASGTRLNTTVATHNWASTHQEHQVTQSSAVTSQTRSVLLAAVQFLPVFLGFKLLS</sequence>
<evidence type="ECO:0000256" key="2">
    <source>
        <dbReference type="ARBA" id="ARBA00014036"/>
    </source>
</evidence>
<dbReference type="InterPro" id="IPR002861">
    <property type="entry name" value="Reeler_dom"/>
</dbReference>
<keyword evidence="6" id="KW-0472">Membrane</keyword>
<dbReference type="InterPro" id="IPR026184">
    <property type="entry name" value="PLET1"/>
</dbReference>
<keyword evidence="5" id="KW-0221">Differentiation</keyword>
<accession>A0ABM1KIH1</accession>
<dbReference type="GeneID" id="107116148"/>
<evidence type="ECO:0000313" key="12">
    <source>
        <dbReference type="RefSeq" id="XP_015273508.1"/>
    </source>
</evidence>
<evidence type="ECO:0000256" key="1">
    <source>
        <dbReference type="ARBA" id="ARBA00004221"/>
    </source>
</evidence>
<dbReference type="Proteomes" id="UP000694871">
    <property type="component" value="Unplaced"/>
</dbReference>
<dbReference type="PANTHER" id="PTHR22527">
    <property type="entry name" value="PLACENTA-EXPRESSED TRANSCRIPT 1 PROTEIN"/>
    <property type="match status" value="1"/>
</dbReference>
<evidence type="ECO:0000256" key="8">
    <source>
        <dbReference type="ARBA" id="ARBA00024756"/>
    </source>
</evidence>
<keyword evidence="4 9" id="KW-0732">Signal</keyword>
<comment type="subcellular location">
    <subcellularLocation>
        <location evidence="1">Apical cell membrane</location>
    </subcellularLocation>
</comment>
<dbReference type="Pfam" id="PF02014">
    <property type="entry name" value="Reeler"/>
    <property type="match status" value="1"/>
</dbReference>
<evidence type="ECO:0000259" key="10">
    <source>
        <dbReference type="Pfam" id="PF02014"/>
    </source>
</evidence>
<name>A0ABM1KIH1_GEKJA</name>
<keyword evidence="7" id="KW-0325">Glycoprotein</keyword>
<protein>
    <recommendedName>
        <fullName evidence="2">Placenta-expressed transcript 1 protein</fullName>
    </recommendedName>
</protein>
<evidence type="ECO:0000256" key="6">
    <source>
        <dbReference type="ARBA" id="ARBA00023136"/>
    </source>
</evidence>
<evidence type="ECO:0000256" key="5">
    <source>
        <dbReference type="ARBA" id="ARBA00022782"/>
    </source>
</evidence>
<reference evidence="12" key="1">
    <citation type="submission" date="2025-08" db="UniProtKB">
        <authorList>
            <consortium name="RefSeq"/>
        </authorList>
    </citation>
    <scope>IDENTIFICATION</scope>
</reference>
<keyword evidence="3" id="KW-1003">Cell membrane</keyword>
<evidence type="ECO:0000256" key="3">
    <source>
        <dbReference type="ARBA" id="ARBA00022475"/>
    </source>
</evidence>
<dbReference type="RefSeq" id="XP_015273508.1">
    <property type="nucleotide sequence ID" value="XM_015418022.1"/>
</dbReference>
<feature type="domain" description="Reelin" evidence="10">
    <location>
        <begin position="36"/>
        <end position="127"/>
    </location>
</feature>
<evidence type="ECO:0000313" key="11">
    <source>
        <dbReference type="Proteomes" id="UP000694871"/>
    </source>
</evidence>
<evidence type="ECO:0000256" key="9">
    <source>
        <dbReference type="SAM" id="SignalP"/>
    </source>
</evidence>
<feature type="signal peptide" evidence="9">
    <location>
        <begin position="1"/>
        <end position="22"/>
    </location>
</feature>